<protein>
    <submittedName>
        <fullName evidence="2">NAD(P)H-binding protein</fullName>
    </submittedName>
</protein>
<proteinExistence type="predicted"/>
<dbReference type="Gene3D" id="3.40.50.720">
    <property type="entry name" value="NAD(P)-binding Rossmann-like Domain"/>
    <property type="match status" value="1"/>
</dbReference>
<evidence type="ECO:0000313" key="2">
    <source>
        <dbReference type="EMBL" id="MFL9878593.1"/>
    </source>
</evidence>
<dbReference type="InterPro" id="IPR036291">
    <property type="entry name" value="NAD(P)-bd_dom_sf"/>
</dbReference>
<dbReference type="RefSeq" id="WP_408167588.1">
    <property type="nucleotide sequence ID" value="NZ_JAQQFR010000005.1"/>
</dbReference>
<dbReference type="InterPro" id="IPR016040">
    <property type="entry name" value="NAD(P)-bd_dom"/>
</dbReference>
<gene>
    <name evidence="2" type="ORF">PQR63_09380</name>
</gene>
<organism evidence="2 3">
    <name type="scientific">Herbaspirillum rhizosphaerae</name>
    <dbReference type="NCBI Taxonomy" id="346179"/>
    <lineage>
        <taxon>Bacteria</taxon>
        <taxon>Pseudomonadati</taxon>
        <taxon>Pseudomonadota</taxon>
        <taxon>Betaproteobacteria</taxon>
        <taxon>Burkholderiales</taxon>
        <taxon>Oxalobacteraceae</taxon>
        <taxon>Herbaspirillum</taxon>
    </lineage>
</organism>
<evidence type="ECO:0000259" key="1">
    <source>
        <dbReference type="Pfam" id="PF13460"/>
    </source>
</evidence>
<accession>A0ABW8Z8H7</accession>
<reference evidence="2 3" key="1">
    <citation type="journal article" date="2024" name="Chem. Sci.">
        <title>Discovery of megapolipeptins by genome mining of a Burkholderiales bacteria collection.</title>
        <authorList>
            <person name="Paulo B.S."/>
            <person name="Recchia M.J.J."/>
            <person name="Lee S."/>
            <person name="Fergusson C.H."/>
            <person name="Romanowski S.B."/>
            <person name="Hernandez A."/>
            <person name="Krull N."/>
            <person name="Liu D.Y."/>
            <person name="Cavanagh H."/>
            <person name="Bos A."/>
            <person name="Gray C.A."/>
            <person name="Murphy B.T."/>
            <person name="Linington R.G."/>
            <person name="Eustaquio A.S."/>
        </authorList>
    </citation>
    <scope>NUCLEOTIDE SEQUENCE [LARGE SCALE GENOMIC DNA]</scope>
    <source>
        <strain evidence="2 3">RL21-008-BIB-B</strain>
    </source>
</reference>
<dbReference type="EMBL" id="JAQQFR010000005">
    <property type="protein sequence ID" value="MFL9878593.1"/>
    <property type="molecule type" value="Genomic_DNA"/>
</dbReference>
<dbReference type="Pfam" id="PF13460">
    <property type="entry name" value="NAD_binding_10"/>
    <property type="match status" value="1"/>
</dbReference>
<sequence>MHYFHTAPAAPTVPLRRVVIAGANGPTARLLMLLLRDADVHVTALVRQPLRLIADEVVTDWTRSERSFEVIAEADAVILLTGVVAANNWDAYREGMVDTAERIAAAVGERDTRVIYFSHVGAHVTEDNWYLKAKGLAEQALARLSNAVIFRHGPVVRGSPQPLPFELSLQQRAPDVPVTVYGSGEQRCRPINLGDIATIAEAAALGAGSAGTYELGGPDEHSLKELVQLVNGRQVPIQTIAVAQAGDNAELPATMIDLIARTRVPRDVEATAAHFGMQLTPLSLAWPLDDLYEVDDTEDHTMQAMAKAIAGVTAAQGNWPVLPQYAQNP</sequence>
<dbReference type="Proteomes" id="UP001629214">
    <property type="component" value="Unassembled WGS sequence"/>
</dbReference>
<evidence type="ECO:0000313" key="3">
    <source>
        <dbReference type="Proteomes" id="UP001629214"/>
    </source>
</evidence>
<comment type="caution">
    <text evidence="2">The sequence shown here is derived from an EMBL/GenBank/DDBJ whole genome shotgun (WGS) entry which is preliminary data.</text>
</comment>
<dbReference type="SUPFAM" id="SSF51735">
    <property type="entry name" value="NAD(P)-binding Rossmann-fold domains"/>
    <property type="match status" value="1"/>
</dbReference>
<feature type="domain" description="NAD(P)-binding" evidence="1">
    <location>
        <begin position="22"/>
        <end position="141"/>
    </location>
</feature>
<dbReference type="PANTHER" id="PTHR12126:SF11">
    <property type="entry name" value="NADH DEHYDROGENASE [UBIQUINONE] 1 ALPHA SUBCOMPLEX SUBUNIT 9, MITOCHONDRIAL"/>
    <property type="match status" value="1"/>
</dbReference>
<name>A0ABW8Z8H7_9BURK</name>
<dbReference type="InterPro" id="IPR051207">
    <property type="entry name" value="ComplexI_NDUFA9_subunit"/>
</dbReference>
<keyword evidence="3" id="KW-1185">Reference proteome</keyword>
<dbReference type="PANTHER" id="PTHR12126">
    <property type="entry name" value="NADH-UBIQUINONE OXIDOREDUCTASE 39 KDA SUBUNIT-RELATED"/>
    <property type="match status" value="1"/>
</dbReference>